<dbReference type="RefSeq" id="WP_203865556.1">
    <property type="nucleotide sequence ID" value="NZ_BONW01000007.1"/>
</dbReference>
<reference evidence="2 3" key="1">
    <citation type="submission" date="2021-01" db="EMBL/GenBank/DDBJ databases">
        <title>Whole genome shotgun sequence of Plantactinospora endophytica NBRC 110450.</title>
        <authorList>
            <person name="Komaki H."/>
            <person name="Tamura T."/>
        </authorList>
    </citation>
    <scope>NUCLEOTIDE SEQUENCE [LARGE SCALE GENOMIC DNA]</scope>
    <source>
        <strain evidence="2 3">NBRC 110450</strain>
    </source>
</reference>
<comment type="caution">
    <text evidence="2">The sequence shown here is derived from an EMBL/GenBank/DDBJ whole genome shotgun (WGS) entry which is preliminary data.</text>
</comment>
<gene>
    <name evidence="2" type="ORF">Pen02_18910</name>
</gene>
<keyword evidence="3" id="KW-1185">Reference proteome</keyword>
<organism evidence="2 3">
    <name type="scientific">Plantactinospora endophytica</name>
    <dbReference type="NCBI Taxonomy" id="673535"/>
    <lineage>
        <taxon>Bacteria</taxon>
        <taxon>Bacillati</taxon>
        <taxon>Actinomycetota</taxon>
        <taxon>Actinomycetes</taxon>
        <taxon>Micromonosporales</taxon>
        <taxon>Micromonosporaceae</taxon>
        <taxon>Plantactinospora</taxon>
    </lineage>
</organism>
<evidence type="ECO:0000313" key="2">
    <source>
        <dbReference type="EMBL" id="GIG86955.1"/>
    </source>
</evidence>
<feature type="region of interest" description="Disordered" evidence="1">
    <location>
        <begin position="1"/>
        <end position="25"/>
    </location>
</feature>
<dbReference type="EMBL" id="BONW01000007">
    <property type="protein sequence ID" value="GIG86955.1"/>
    <property type="molecule type" value="Genomic_DNA"/>
</dbReference>
<feature type="region of interest" description="Disordered" evidence="1">
    <location>
        <begin position="165"/>
        <end position="240"/>
    </location>
</feature>
<accession>A0ABQ4DWW5</accession>
<sequence length="619" mass="64951">MSETASTDPPTPPLSDRNPDDASTGATPVFRFHLADVLDLALHAVTARRHVNQSDLGLTGPALVVVAEQRTAYLTSNGLPQLPPSPDQPPHDRVRIVYPDNVGPSQPRHDSNSDGDGDGRVIALPLRQTAGGQQLVEELYIAASRGSNVLAVTISGDTLTLAALRVPPAPGRRTPAEPPRRPDNAVSDRSLRRRSATGSPAGSGDVAPWAGRTSQSRPTDGHVRPPRPAPSEKGNPPMLHITICPVCGEPVAEDSSRHAAGPGRGADRYPWLHLADNTPICFNEDGKRSYAVITEELLPVDDDAHAWLAMISDLFASDGLYSPGRLGTAINAAEHLHHWLYRASGPFGATMAMPTPGEVALLVGHLYRTSRLFARIHTQAGTRLTRMVRDQKSVDIGDDDVRGAWAVVRGQAHDSRELLDAAAETATGSADYSGAAWACVRRAALAWTVAVPKRLPDGLTVVDQADYPPGDETVADAGSGQELPGGLTHDQLGELLGVAFGDDAAFSPELTGIAARATGTLVTYLARCLGVAGSAAIATPSDAASLATSLTYLSATLADGLHRFTQRRPGGDGDVLDGTDAAAIRASLDKAVEGLHLAAHHLAAVSYLAAGLPLPNDQQ</sequence>
<evidence type="ECO:0000313" key="3">
    <source>
        <dbReference type="Proteomes" id="UP000646749"/>
    </source>
</evidence>
<protein>
    <submittedName>
        <fullName evidence="2">Uncharacterized protein</fullName>
    </submittedName>
</protein>
<feature type="region of interest" description="Disordered" evidence="1">
    <location>
        <begin position="76"/>
        <end position="121"/>
    </location>
</feature>
<evidence type="ECO:0000256" key="1">
    <source>
        <dbReference type="SAM" id="MobiDB-lite"/>
    </source>
</evidence>
<proteinExistence type="predicted"/>
<feature type="compositionally biased region" description="Basic and acidic residues" evidence="1">
    <location>
        <begin position="174"/>
        <end position="183"/>
    </location>
</feature>
<dbReference type="Proteomes" id="UP000646749">
    <property type="component" value="Unassembled WGS sequence"/>
</dbReference>
<name>A0ABQ4DWW5_9ACTN</name>